<dbReference type="Gene3D" id="3.40.50.720">
    <property type="entry name" value="NAD(P)-binding Rossmann-like Domain"/>
    <property type="match status" value="1"/>
</dbReference>
<proteinExistence type="predicted"/>
<reference evidence="2 3" key="1">
    <citation type="submission" date="2017-09" db="EMBL/GenBank/DDBJ databases">
        <title>A multilocus sequence analysis scheme for characterization of bacteria in the genus Thioclava.</title>
        <authorList>
            <person name="Liu Y."/>
            <person name="Shao Z."/>
        </authorList>
    </citation>
    <scope>NUCLEOTIDE SEQUENCE [LARGE SCALE GENOMIC DNA]</scope>
    <source>
        <strain evidence="2 3">CAU 1312</strain>
    </source>
</reference>
<dbReference type="SUPFAM" id="SSF51735">
    <property type="entry name" value="NAD(P)-binding Rossmann-fold domains"/>
    <property type="match status" value="1"/>
</dbReference>
<feature type="domain" description="NAD-dependent epimerase/dehydratase" evidence="1">
    <location>
        <begin position="16"/>
        <end position="212"/>
    </location>
</feature>
<gene>
    <name evidence="2" type="ORF">CLN94_00255</name>
</gene>
<keyword evidence="3" id="KW-1185">Reference proteome</keyword>
<dbReference type="InterPro" id="IPR036291">
    <property type="entry name" value="NAD(P)-bd_dom_sf"/>
</dbReference>
<evidence type="ECO:0000313" key="2">
    <source>
        <dbReference type="EMBL" id="PCD77795.1"/>
    </source>
</evidence>
<evidence type="ECO:0000259" key="1">
    <source>
        <dbReference type="Pfam" id="PF01370"/>
    </source>
</evidence>
<name>A0A2A4CT82_9RHOB</name>
<dbReference type="RefSeq" id="WP_096429843.1">
    <property type="nucleotide sequence ID" value="NZ_NTJD01000001.1"/>
</dbReference>
<dbReference type="OrthoDB" id="7687386at2"/>
<organism evidence="2 3">
    <name type="scientific">Pseudothioclava arenosa</name>
    <dbReference type="NCBI Taxonomy" id="1795308"/>
    <lineage>
        <taxon>Bacteria</taxon>
        <taxon>Pseudomonadati</taxon>
        <taxon>Pseudomonadota</taxon>
        <taxon>Alphaproteobacteria</taxon>
        <taxon>Rhodobacterales</taxon>
        <taxon>Paracoccaceae</taxon>
        <taxon>Pseudothioclava</taxon>
    </lineage>
</organism>
<comment type="caution">
    <text evidence="2">The sequence shown here is derived from an EMBL/GenBank/DDBJ whole genome shotgun (WGS) entry which is preliminary data.</text>
</comment>
<evidence type="ECO:0000313" key="3">
    <source>
        <dbReference type="Proteomes" id="UP000243507"/>
    </source>
</evidence>
<dbReference type="EMBL" id="NTJD01000001">
    <property type="protein sequence ID" value="PCD77795.1"/>
    <property type="molecule type" value="Genomic_DNA"/>
</dbReference>
<dbReference type="Proteomes" id="UP000243507">
    <property type="component" value="Unassembled WGS sequence"/>
</dbReference>
<sequence length="289" mass="29658">MKKTEPDLNLHETHLLVVGGSGRVAGMLRRVWSAEPSGMVPVFQARREGVGADLIFDPLADPGALAQAIEAADVVLNLAGRAGGSGADLAAHAAIARAILAARNGAKPVIAASSAAVYDRSGEAQSEAGPVDPPVAYGRAKLEMEAVLRDQPAACCLRIGNVAGADALLGQPVSEAGRSLHVFADGRAPRRSYIGPSDLARAIARLAGLMAAGQPVPPVLNLALPGVVGMDDLLRAAGVAWSLVPAPPEAIENVELDVSRAIRFGLVPEARARAERIVADWRQVAGGSA</sequence>
<dbReference type="Pfam" id="PF01370">
    <property type="entry name" value="Epimerase"/>
    <property type="match status" value="1"/>
</dbReference>
<protein>
    <submittedName>
        <fullName evidence="2">NAD-dependent epimerase</fullName>
    </submittedName>
</protein>
<dbReference type="InterPro" id="IPR001509">
    <property type="entry name" value="Epimerase_deHydtase"/>
</dbReference>
<dbReference type="AlphaFoldDB" id="A0A2A4CT82"/>
<accession>A0A2A4CT82</accession>